<dbReference type="InterPro" id="IPR052574">
    <property type="entry name" value="CDIRP"/>
</dbReference>
<dbReference type="Pfam" id="PF18962">
    <property type="entry name" value="Por_Secre_tail"/>
    <property type="match status" value="1"/>
</dbReference>
<dbReference type="InterPro" id="IPR032675">
    <property type="entry name" value="LRR_dom_sf"/>
</dbReference>
<keyword evidence="2 4" id="KW-0732">Signal</keyword>
<keyword evidence="7" id="KW-1185">Reference proteome</keyword>
<evidence type="ECO:0000256" key="1">
    <source>
        <dbReference type="ARBA" id="ARBA00022614"/>
    </source>
</evidence>
<evidence type="ECO:0000259" key="5">
    <source>
        <dbReference type="Pfam" id="PF18962"/>
    </source>
</evidence>
<dbReference type="InterPro" id="IPR026444">
    <property type="entry name" value="Secre_tail"/>
</dbReference>
<evidence type="ECO:0000256" key="4">
    <source>
        <dbReference type="SAM" id="SignalP"/>
    </source>
</evidence>
<accession>A0ABW3J315</accession>
<keyword evidence="1" id="KW-0433">Leucine-rich repeat</keyword>
<evidence type="ECO:0000256" key="3">
    <source>
        <dbReference type="ARBA" id="ARBA00022737"/>
    </source>
</evidence>
<comment type="caution">
    <text evidence="6">The sequence shown here is derived from an EMBL/GenBank/DDBJ whole genome shotgun (WGS) entry which is preliminary data.</text>
</comment>
<evidence type="ECO:0000313" key="7">
    <source>
        <dbReference type="Proteomes" id="UP001597051"/>
    </source>
</evidence>
<dbReference type="NCBIfam" id="TIGR04183">
    <property type="entry name" value="Por_Secre_tail"/>
    <property type="match status" value="1"/>
</dbReference>
<keyword evidence="3" id="KW-0677">Repeat</keyword>
<dbReference type="SUPFAM" id="SSF52058">
    <property type="entry name" value="L domain-like"/>
    <property type="match status" value="1"/>
</dbReference>
<evidence type="ECO:0000313" key="6">
    <source>
        <dbReference type="EMBL" id="MFD0983972.1"/>
    </source>
</evidence>
<protein>
    <submittedName>
        <fullName evidence="6">T9SS type A sorting domain-containing protein</fullName>
    </submittedName>
</protein>
<proteinExistence type="predicted"/>
<name>A0ABW3J315_9FLAO</name>
<evidence type="ECO:0000256" key="2">
    <source>
        <dbReference type="ARBA" id="ARBA00022729"/>
    </source>
</evidence>
<feature type="chain" id="PRO_5045339478" evidence="4">
    <location>
        <begin position="20"/>
        <end position="356"/>
    </location>
</feature>
<dbReference type="Proteomes" id="UP001597051">
    <property type="component" value="Unassembled WGS sequence"/>
</dbReference>
<reference evidence="7" key="1">
    <citation type="journal article" date="2019" name="Int. J. Syst. Evol. Microbiol.">
        <title>The Global Catalogue of Microorganisms (GCM) 10K type strain sequencing project: providing services to taxonomists for standard genome sequencing and annotation.</title>
        <authorList>
            <consortium name="The Broad Institute Genomics Platform"/>
            <consortium name="The Broad Institute Genome Sequencing Center for Infectious Disease"/>
            <person name="Wu L."/>
            <person name="Ma J."/>
        </authorList>
    </citation>
    <scope>NUCLEOTIDE SEQUENCE [LARGE SCALE GENOMIC DNA]</scope>
    <source>
        <strain evidence="7">CECT 7649</strain>
    </source>
</reference>
<dbReference type="Gene3D" id="3.80.10.10">
    <property type="entry name" value="Ribonuclease Inhibitor"/>
    <property type="match status" value="1"/>
</dbReference>
<feature type="domain" description="Secretion system C-terminal sorting" evidence="5">
    <location>
        <begin position="283"/>
        <end position="354"/>
    </location>
</feature>
<dbReference type="PANTHER" id="PTHR47566">
    <property type="match status" value="1"/>
</dbReference>
<feature type="signal peptide" evidence="4">
    <location>
        <begin position="1"/>
        <end position="19"/>
    </location>
</feature>
<sequence>MKNLYVTLLLLYANFSLTAQNVSIPDSNFKNKLIALGVDSNNDEIIQQSEALAIEELDISNASINSLAGIESFTNLRRLNCNNNSISNLSLNELELYELRCSSNRLTELDDISSQITELDVSYNNLNVLKLPESVNYNYLDISGNNYTSVEFNDLKLQFFYCNDTKLTTLNFSNVRQLSETISIKNNPNLEAINFRNGKFDLCYVMLGGCHFYLMINDNPKLEFICTDEFEYKGPTIVTETEYFQSYYNLSNVKYNSYCTSNTDRSLSVSNTNVTEQQNFTFYPNPVQDILTIEMESLTAISSINVFNTIGQLVKKISKPTLSKQIQVSLSDLKTGSYLVEVVSNQGKTNKKLIKL</sequence>
<gene>
    <name evidence="6" type="ORF">ACFQ0S_05715</name>
</gene>
<dbReference type="RefSeq" id="WP_379756555.1">
    <property type="nucleotide sequence ID" value="NZ_JBHSYB010000025.1"/>
</dbReference>
<dbReference type="EMBL" id="JBHTIZ010000013">
    <property type="protein sequence ID" value="MFD0983972.1"/>
    <property type="molecule type" value="Genomic_DNA"/>
</dbReference>
<dbReference type="PANTHER" id="PTHR47566:SF1">
    <property type="entry name" value="PROTEIN NUD1"/>
    <property type="match status" value="1"/>
</dbReference>
<organism evidence="6 7">
    <name type="scientific">Flavobacterium myungsuense</name>
    <dbReference type="NCBI Taxonomy" id="651823"/>
    <lineage>
        <taxon>Bacteria</taxon>
        <taxon>Pseudomonadati</taxon>
        <taxon>Bacteroidota</taxon>
        <taxon>Flavobacteriia</taxon>
        <taxon>Flavobacteriales</taxon>
        <taxon>Flavobacteriaceae</taxon>
        <taxon>Flavobacterium</taxon>
    </lineage>
</organism>